<dbReference type="WBParaSite" id="JU765_v2.g2836.t1">
    <property type="protein sequence ID" value="JU765_v2.g2836.t1"/>
    <property type="gene ID" value="JU765_v2.g2836"/>
</dbReference>
<evidence type="ECO:0000313" key="1">
    <source>
        <dbReference type="Proteomes" id="UP000887576"/>
    </source>
</evidence>
<sequence>MVIFFTKIFEAIEKRRLEREEMKNEENSERSTDFIDLFLDAEDSSVVDEHFVSTGLKVSKKMTTPEIAGQCFVFLLAGFDTTANTLAITSFYLARNPKMQEKLIKEVDEIFGNGAEFSYENLNKMKYADCVMKEALRMWPIAAFAASRECQEPTTLSNGIQLEPGDCVALDLYSLHYDKKIWGEDADEFNPERFMDFTPEMQMAYYPFGGGPRTCIGMRLAYLEEKMILAKIFQKYRFELPKTAEIDTAPKMIGNTIHNPEKVDVLLKYRQ</sequence>
<dbReference type="Proteomes" id="UP000887576">
    <property type="component" value="Unplaced"/>
</dbReference>
<proteinExistence type="predicted"/>
<protein>
    <submittedName>
        <fullName evidence="2">Cytochrome P450</fullName>
    </submittedName>
</protein>
<name>A0AC34R2V2_9BILA</name>
<organism evidence="1 2">
    <name type="scientific">Panagrolaimus sp. JU765</name>
    <dbReference type="NCBI Taxonomy" id="591449"/>
    <lineage>
        <taxon>Eukaryota</taxon>
        <taxon>Metazoa</taxon>
        <taxon>Ecdysozoa</taxon>
        <taxon>Nematoda</taxon>
        <taxon>Chromadorea</taxon>
        <taxon>Rhabditida</taxon>
        <taxon>Tylenchina</taxon>
        <taxon>Panagrolaimomorpha</taxon>
        <taxon>Panagrolaimoidea</taxon>
        <taxon>Panagrolaimidae</taxon>
        <taxon>Panagrolaimus</taxon>
    </lineage>
</organism>
<accession>A0AC34R2V2</accession>
<reference evidence="2" key="1">
    <citation type="submission" date="2022-11" db="UniProtKB">
        <authorList>
            <consortium name="WormBaseParasite"/>
        </authorList>
    </citation>
    <scope>IDENTIFICATION</scope>
</reference>
<evidence type="ECO:0000313" key="2">
    <source>
        <dbReference type="WBParaSite" id="JU765_v2.g2836.t1"/>
    </source>
</evidence>